<feature type="signal peptide" evidence="1">
    <location>
        <begin position="1"/>
        <end position="18"/>
    </location>
</feature>
<dbReference type="KEGG" id="tnl:113505709"/>
<evidence type="ECO:0000313" key="2">
    <source>
        <dbReference type="Proteomes" id="UP000322000"/>
    </source>
</evidence>
<protein>
    <submittedName>
        <fullName evidence="3">Uncharacterized protein LOC113505709</fullName>
    </submittedName>
</protein>
<proteinExistence type="predicted"/>
<organism evidence="2 3">
    <name type="scientific">Trichoplusia ni</name>
    <name type="common">Cabbage looper</name>
    <dbReference type="NCBI Taxonomy" id="7111"/>
    <lineage>
        <taxon>Eukaryota</taxon>
        <taxon>Metazoa</taxon>
        <taxon>Ecdysozoa</taxon>
        <taxon>Arthropoda</taxon>
        <taxon>Hexapoda</taxon>
        <taxon>Insecta</taxon>
        <taxon>Pterygota</taxon>
        <taxon>Neoptera</taxon>
        <taxon>Endopterygota</taxon>
        <taxon>Lepidoptera</taxon>
        <taxon>Glossata</taxon>
        <taxon>Ditrysia</taxon>
        <taxon>Noctuoidea</taxon>
        <taxon>Noctuidae</taxon>
        <taxon>Plusiinae</taxon>
        <taxon>Trichoplusia</taxon>
    </lineage>
</organism>
<feature type="chain" id="PRO_5029019422" evidence="1">
    <location>
        <begin position="19"/>
        <end position="301"/>
    </location>
</feature>
<evidence type="ECO:0000313" key="3">
    <source>
        <dbReference type="RefSeq" id="XP_026744317.1"/>
    </source>
</evidence>
<evidence type="ECO:0000256" key="1">
    <source>
        <dbReference type="SAM" id="SignalP"/>
    </source>
</evidence>
<keyword evidence="1" id="KW-0732">Signal</keyword>
<dbReference type="RefSeq" id="XP_026744317.1">
    <property type="nucleotide sequence ID" value="XM_026888516.1"/>
</dbReference>
<gene>
    <name evidence="3" type="primary">LOC113505709</name>
</gene>
<dbReference type="OrthoDB" id="7394351at2759"/>
<name>A0A7E5WVK3_TRINI</name>
<sequence>MKVIIAVLFALGSVAVKGSGPYLPSGWKPEGPSFFLPSEVSQPSDSPLKEDLFQETEASGSEALREYGPPKLDEVIQILPSQALPDVATEHTFLVEAKINQDLVAVVEEDAVEANNEQITAIAEDVATATESQLAEISEEQTTEILSEAQPTLDAKAEIVEQTGLTAQEASPTAAYTEENVQEAVVAEEVVVPTAGAQEEVVPTVVEEIVEEQVVRVNNIAEAIESLEKETVEDVVEIKQISGSLEQAPEGFLEYGPPGFKEYGPPKEEDIARSAAVELAPTSAFENNEVRRRRFSPKFRY</sequence>
<dbReference type="AlphaFoldDB" id="A0A7E5WVK3"/>
<keyword evidence="2" id="KW-1185">Reference proteome</keyword>
<accession>A0A7E5WVK3</accession>
<dbReference type="InParanoid" id="A0A7E5WVK3"/>
<dbReference type="GeneID" id="113505709"/>
<dbReference type="Proteomes" id="UP000322000">
    <property type="component" value="Chromosome 26"/>
</dbReference>
<reference evidence="3" key="1">
    <citation type="submission" date="2025-08" db="UniProtKB">
        <authorList>
            <consortium name="RefSeq"/>
        </authorList>
    </citation>
    <scope>IDENTIFICATION</scope>
</reference>